<sequence length="635" mass="72718">MNTHDNHTDTLLHGALSTGLPAPKRGGSFLLVFLADIEPHHKERLMRSIQPSIRKQRLLTWYPSQEVLRSVAPQRGYSESLANLYGLALVAYRNGHSGFVFADQLTKRRLEGQFPLRGEEERPTVGIIAIRKGEQNDQPRVVVKRTGATNSVLDTLDSFEVNQDLTDLERRLNPAMIYSELGFELHDPDQPAFTPTTLKSFGHEGLFAAAISSLSRETPLPLELIFDIMSKTEKSLMEPIELPPDLEFRAAKPTINIILGFEHTEEEREKISAILQNAINLEIGSKSTHRTKGNRNKKDDRSPANSRGTIGRNDADTGFDLTPKPSVTLIPWSKSYPPSRRDIAELSDAVSAYAERQYNLKMPYLLTKPIDEENPRSTEFISINRTRLGPCVRRTTFNELVRNYERRIEDPIRTKDHENGPFEMIPPTVFHSGYDEPFYPVSHPWNPVDSRKNSIPLFFLTNKLNDAQIMALYEEIQTMNNIDDEKWGKKVICPVPWKEDEPDAEDGTPEDMWRLYTEVRGRCETPLVFADLQSGEDLKVIMTSQDYVPDPGDNNKKAREILKGIDDPRYRGIIYGRVPGRDAHIQWVNLNIVNVNIEELLDDNYETYLRPDWPFHNMLDQYNDWIPEEADNDEL</sequence>
<protein>
    <submittedName>
        <fullName evidence="2">Uncharacterized protein</fullName>
    </submittedName>
</protein>
<accession>A0A1V6TQX7</accession>
<keyword evidence="3" id="KW-1185">Reference proteome</keyword>
<name>A0A1V6TQX7_9EURO</name>
<evidence type="ECO:0000313" key="2">
    <source>
        <dbReference type="EMBL" id="OQE28778.1"/>
    </source>
</evidence>
<feature type="region of interest" description="Disordered" evidence="1">
    <location>
        <begin position="285"/>
        <end position="320"/>
    </location>
</feature>
<dbReference type="AlphaFoldDB" id="A0A1V6TQX7"/>
<reference evidence="3" key="1">
    <citation type="journal article" date="2017" name="Nat. Microbiol.">
        <title>Global analysis of biosynthetic gene clusters reveals vast potential of secondary metabolite production in Penicillium species.</title>
        <authorList>
            <person name="Nielsen J.C."/>
            <person name="Grijseels S."/>
            <person name="Prigent S."/>
            <person name="Ji B."/>
            <person name="Dainat J."/>
            <person name="Nielsen K.F."/>
            <person name="Frisvad J.C."/>
            <person name="Workman M."/>
            <person name="Nielsen J."/>
        </authorList>
    </citation>
    <scope>NUCLEOTIDE SEQUENCE [LARGE SCALE GENOMIC DNA]</scope>
    <source>
        <strain evidence="3">IBT 24891</strain>
    </source>
</reference>
<dbReference type="Proteomes" id="UP000191285">
    <property type="component" value="Unassembled WGS sequence"/>
</dbReference>
<evidence type="ECO:0000313" key="3">
    <source>
        <dbReference type="Proteomes" id="UP000191285"/>
    </source>
</evidence>
<organism evidence="2 3">
    <name type="scientific">Penicillium steckii</name>
    <dbReference type="NCBI Taxonomy" id="303698"/>
    <lineage>
        <taxon>Eukaryota</taxon>
        <taxon>Fungi</taxon>
        <taxon>Dikarya</taxon>
        <taxon>Ascomycota</taxon>
        <taxon>Pezizomycotina</taxon>
        <taxon>Eurotiomycetes</taxon>
        <taxon>Eurotiomycetidae</taxon>
        <taxon>Eurotiales</taxon>
        <taxon>Aspergillaceae</taxon>
        <taxon>Penicillium</taxon>
    </lineage>
</organism>
<dbReference type="EMBL" id="MLKD01000003">
    <property type="protein sequence ID" value="OQE28778.1"/>
    <property type="molecule type" value="Genomic_DNA"/>
</dbReference>
<dbReference type="STRING" id="303698.A0A1V6TQX7"/>
<proteinExistence type="predicted"/>
<comment type="caution">
    <text evidence="2">The sequence shown here is derived from an EMBL/GenBank/DDBJ whole genome shotgun (WGS) entry which is preliminary data.</text>
</comment>
<gene>
    <name evidence="2" type="ORF">PENSTE_c003G07734</name>
</gene>
<dbReference type="OrthoDB" id="4461621at2759"/>
<evidence type="ECO:0000256" key="1">
    <source>
        <dbReference type="SAM" id="MobiDB-lite"/>
    </source>
</evidence>